<dbReference type="Gene3D" id="2.30.130.30">
    <property type="entry name" value="Hypothetical protein"/>
    <property type="match status" value="1"/>
</dbReference>
<evidence type="ECO:0000313" key="1">
    <source>
        <dbReference type="EMBL" id="MFB9629366.1"/>
    </source>
</evidence>
<dbReference type="Proteomes" id="UP001589532">
    <property type="component" value="Unassembled WGS sequence"/>
</dbReference>
<dbReference type="SUPFAM" id="SSF88697">
    <property type="entry name" value="PUA domain-like"/>
    <property type="match status" value="1"/>
</dbReference>
<accession>A0ABV5SG24</accession>
<gene>
    <name evidence="1" type="ORF">ACFFSA_40360</name>
</gene>
<dbReference type="RefSeq" id="WP_344987388.1">
    <property type="nucleotide sequence ID" value="NZ_BAAAXV010000001.1"/>
</dbReference>
<comment type="caution">
    <text evidence="1">The sequence shown here is derived from an EMBL/GenBank/DDBJ whole genome shotgun (WGS) entry which is preliminary data.</text>
</comment>
<organism evidence="1 2">
    <name type="scientific">Nonomuraea helvata</name>
    <dbReference type="NCBI Taxonomy" id="37484"/>
    <lineage>
        <taxon>Bacteria</taxon>
        <taxon>Bacillati</taxon>
        <taxon>Actinomycetota</taxon>
        <taxon>Actinomycetes</taxon>
        <taxon>Streptosporangiales</taxon>
        <taxon>Streptosporangiaceae</taxon>
        <taxon>Nonomuraea</taxon>
    </lineage>
</organism>
<sequence length="97" mass="10293">MVTSVHARATDLGGVLVAKYPGTSQAGEFQAALAATRVVRVSLYASFEEMLENEDPIAIGGDLGKNPQELLAVIRSIYPPEKERLGVLAIGVEKTVP</sequence>
<evidence type="ECO:0000313" key="2">
    <source>
        <dbReference type="Proteomes" id="UP001589532"/>
    </source>
</evidence>
<keyword evidence="2" id="KW-1185">Reference proteome</keyword>
<dbReference type="InterPro" id="IPR015947">
    <property type="entry name" value="PUA-like_sf"/>
</dbReference>
<name>A0ABV5SG24_9ACTN</name>
<dbReference type="EMBL" id="JBHMBW010000056">
    <property type="protein sequence ID" value="MFB9629366.1"/>
    <property type="molecule type" value="Genomic_DNA"/>
</dbReference>
<protein>
    <submittedName>
        <fullName evidence="1">Uncharacterized protein</fullName>
    </submittedName>
</protein>
<reference evidence="1 2" key="1">
    <citation type="submission" date="2024-09" db="EMBL/GenBank/DDBJ databases">
        <authorList>
            <person name="Sun Q."/>
            <person name="Mori K."/>
        </authorList>
    </citation>
    <scope>NUCLEOTIDE SEQUENCE [LARGE SCALE GENOMIC DNA]</scope>
    <source>
        <strain evidence="1 2">JCM 3143</strain>
    </source>
</reference>
<proteinExistence type="predicted"/>